<sequence length="907" mass="104091">MIHEHEKIKCSPKNPGCNLKTVIAAIMLWSDSTHLVSFRNTSLWPIYLFLGNQSKYMRAKPTTFAAHHLAYIPKLSNTIQDFYLKTFGTSATASVLTHCKRELMQAIWSFLLDSDFLHAYEYGIVVKFADGILWRVFLCLFTYAADYPEKILLACMKFLGNCPCPHCLVTKDKICKLGMKNDQGVCTKKAWVDTEACHWLIENVHRAIFEFGQSITSRAIKRILGPASLVPTRLSALGFNFYSMLVPDFMHEFELGIWKATLMHLIRLLYEVGNDAVQEFNTRFRLVPTFGRDTIRKFSSNVSGLTKLAARDFEDILQCAIPVFDSLLPEPYNTIIINLLFELATWHAFGKLQMHTETTLYHFDNCMTRLGQDIRRFSRDCCTKFNTYDLPRETAARAQHRGAKNAKAGTTSDVTSTSEGRKQRTFNMSTYKLHALGDYVKAIREFSTTDNYSTQVGELEHRRIKRFYSRTNKIGFTRAITKHQQRERLLHKIREENRALVKADEGALDPSTASTERPSLHFVDQEPLPNCPPDAHYQMSQGKKFHWELSAWLSRNKKDKAVEGFLPKLKNHILWHLMLSGEPGNEDDEFTQAQHNALAIVNNRIYRHKVLRINYTMYDLRWAQDLLNPRMHSDVMVLSHEDTENPHPYWYAWIIGIFHVDVRYRGPEIPDHAPKRIDLLWVRWFACHTHSKCGWAVCRLPQVGFYPQDDTNAFGFIDPDDVVRGVHLIPAFRFGHTTALLPLSITRRKSDNDEDWDWYYMNMYLCGSRHVYEVSWGGVGHKSTHEATRCLLDDHEILDKEPFTLENDCDPFQGTGEDDVPVEGSSSSEEEESDESGEHGSDMDSVDGGDDQPLIGDELADEMDEYRYTGLDQTLDKNEGDAEISGDEDALGPEDGKDPDKINDTVL</sequence>
<dbReference type="InParanoid" id="A0A0C3E3X3"/>
<gene>
    <name evidence="2" type="ORF">SCLCIDRAFT_24518</name>
</gene>
<proteinExistence type="predicted"/>
<name>A0A0C3E3X3_9AGAM</name>
<reference evidence="2 3" key="1">
    <citation type="submission" date="2014-04" db="EMBL/GenBank/DDBJ databases">
        <authorList>
            <consortium name="DOE Joint Genome Institute"/>
            <person name="Kuo A."/>
            <person name="Kohler A."/>
            <person name="Nagy L.G."/>
            <person name="Floudas D."/>
            <person name="Copeland A."/>
            <person name="Barry K.W."/>
            <person name="Cichocki N."/>
            <person name="Veneault-Fourrey C."/>
            <person name="LaButti K."/>
            <person name="Lindquist E.A."/>
            <person name="Lipzen A."/>
            <person name="Lundell T."/>
            <person name="Morin E."/>
            <person name="Murat C."/>
            <person name="Sun H."/>
            <person name="Tunlid A."/>
            <person name="Henrissat B."/>
            <person name="Grigoriev I.V."/>
            <person name="Hibbett D.S."/>
            <person name="Martin F."/>
            <person name="Nordberg H.P."/>
            <person name="Cantor M.N."/>
            <person name="Hua S.X."/>
        </authorList>
    </citation>
    <scope>NUCLEOTIDE SEQUENCE [LARGE SCALE GENOMIC DNA]</scope>
    <source>
        <strain evidence="2 3">Foug A</strain>
    </source>
</reference>
<evidence type="ECO:0000256" key="1">
    <source>
        <dbReference type="SAM" id="MobiDB-lite"/>
    </source>
</evidence>
<evidence type="ECO:0000313" key="2">
    <source>
        <dbReference type="EMBL" id="KIM63149.1"/>
    </source>
</evidence>
<reference evidence="3" key="2">
    <citation type="submission" date="2015-01" db="EMBL/GenBank/DDBJ databases">
        <title>Evolutionary Origins and Diversification of the Mycorrhizal Mutualists.</title>
        <authorList>
            <consortium name="DOE Joint Genome Institute"/>
            <consortium name="Mycorrhizal Genomics Consortium"/>
            <person name="Kohler A."/>
            <person name="Kuo A."/>
            <person name="Nagy L.G."/>
            <person name="Floudas D."/>
            <person name="Copeland A."/>
            <person name="Barry K.W."/>
            <person name="Cichocki N."/>
            <person name="Veneault-Fourrey C."/>
            <person name="LaButti K."/>
            <person name="Lindquist E.A."/>
            <person name="Lipzen A."/>
            <person name="Lundell T."/>
            <person name="Morin E."/>
            <person name="Murat C."/>
            <person name="Riley R."/>
            <person name="Ohm R."/>
            <person name="Sun H."/>
            <person name="Tunlid A."/>
            <person name="Henrissat B."/>
            <person name="Grigoriev I.V."/>
            <person name="Hibbett D.S."/>
            <person name="Martin F."/>
        </authorList>
    </citation>
    <scope>NUCLEOTIDE SEQUENCE [LARGE SCALE GENOMIC DNA]</scope>
    <source>
        <strain evidence="3">Foug A</strain>
    </source>
</reference>
<feature type="compositionally biased region" description="Acidic residues" evidence="1">
    <location>
        <begin position="881"/>
        <end position="892"/>
    </location>
</feature>
<organism evidence="2 3">
    <name type="scientific">Scleroderma citrinum Foug A</name>
    <dbReference type="NCBI Taxonomy" id="1036808"/>
    <lineage>
        <taxon>Eukaryota</taxon>
        <taxon>Fungi</taxon>
        <taxon>Dikarya</taxon>
        <taxon>Basidiomycota</taxon>
        <taxon>Agaricomycotina</taxon>
        <taxon>Agaricomycetes</taxon>
        <taxon>Agaricomycetidae</taxon>
        <taxon>Boletales</taxon>
        <taxon>Sclerodermatineae</taxon>
        <taxon>Sclerodermataceae</taxon>
        <taxon>Scleroderma</taxon>
    </lineage>
</organism>
<feature type="compositionally biased region" description="Basic and acidic residues" evidence="1">
    <location>
        <begin position="894"/>
        <end position="907"/>
    </location>
</feature>
<feature type="compositionally biased region" description="Polar residues" evidence="1">
    <location>
        <begin position="408"/>
        <end position="418"/>
    </location>
</feature>
<feature type="region of interest" description="Disordered" evidence="1">
    <location>
        <begin position="804"/>
        <end position="907"/>
    </location>
</feature>
<dbReference type="HOGENOM" id="CLU_002498_0_1_1"/>
<dbReference type="STRING" id="1036808.A0A0C3E3X3"/>
<dbReference type="InterPro" id="IPR041078">
    <property type="entry name" value="Plavaka"/>
</dbReference>
<feature type="region of interest" description="Disordered" evidence="1">
    <location>
        <begin position="400"/>
        <end position="421"/>
    </location>
</feature>
<evidence type="ECO:0000313" key="3">
    <source>
        <dbReference type="Proteomes" id="UP000053989"/>
    </source>
</evidence>
<dbReference type="OrthoDB" id="2687259at2759"/>
<dbReference type="AlphaFoldDB" id="A0A0C3E3X3"/>
<dbReference type="EMBL" id="KN822037">
    <property type="protein sequence ID" value="KIM63149.1"/>
    <property type="molecule type" value="Genomic_DNA"/>
</dbReference>
<dbReference type="Pfam" id="PF18759">
    <property type="entry name" value="Plavaka"/>
    <property type="match status" value="1"/>
</dbReference>
<keyword evidence="3" id="KW-1185">Reference proteome</keyword>
<protein>
    <submittedName>
        <fullName evidence="2">Uncharacterized protein</fullName>
    </submittedName>
</protein>
<accession>A0A0C3E3X3</accession>
<dbReference type="Proteomes" id="UP000053989">
    <property type="component" value="Unassembled WGS sequence"/>
</dbReference>